<sequence>MSGLSAVEQAEINLSVGAVVVSNYLSYLTMGIVLCATWVYFLKFPTDRWWFKALVVLCVSMCICDTVATGIWTYDLAVANYANPAALAFTHWAIPAEGFLMATCGLTVQLFYAWRLWMMSMKNNWILPVVVGCLSILGWCIGCWTVHITATHKLISDLALLIPGVYIWLGVSVGADVLITSSMIYYLDLRFRVKPDKDYRLQRRFRKLIVRTVECNLLSLFVQAISVGLFNRSSVGLCFVSMDMTLVKVYTFSLLVSLNCRHSDNGPGTSNGGFSSSRGGRGVELTVLHTSSFPSTRASQI</sequence>
<feature type="transmembrane region" description="Helical" evidence="1">
    <location>
        <begin position="125"/>
        <end position="147"/>
    </location>
</feature>
<gene>
    <name evidence="3" type="ORF">BT96DRAFT_921586</name>
</gene>
<evidence type="ECO:0000313" key="3">
    <source>
        <dbReference type="EMBL" id="KAE9397282.1"/>
    </source>
</evidence>
<organism evidence="3 4">
    <name type="scientific">Gymnopus androsaceus JB14</name>
    <dbReference type="NCBI Taxonomy" id="1447944"/>
    <lineage>
        <taxon>Eukaryota</taxon>
        <taxon>Fungi</taxon>
        <taxon>Dikarya</taxon>
        <taxon>Basidiomycota</taxon>
        <taxon>Agaricomycotina</taxon>
        <taxon>Agaricomycetes</taxon>
        <taxon>Agaricomycetidae</taxon>
        <taxon>Agaricales</taxon>
        <taxon>Marasmiineae</taxon>
        <taxon>Omphalotaceae</taxon>
        <taxon>Gymnopus</taxon>
    </lineage>
</organism>
<dbReference type="PANTHER" id="PTHR40465:SF1">
    <property type="entry name" value="DUF6534 DOMAIN-CONTAINING PROTEIN"/>
    <property type="match status" value="1"/>
</dbReference>
<evidence type="ECO:0000256" key="1">
    <source>
        <dbReference type="SAM" id="Phobius"/>
    </source>
</evidence>
<proteinExistence type="predicted"/>
<dbReference type="Proteomes" id="UP000799118">
    <property type="component" value="Unassembled WGS sequence"/>
</dbReference>
<keyword evidence="4" id="KW-1185">Reference proteome</keyword>
<keyword evidence="1" id="KW-0812">Transmembrane</keyword>
<feature type="transmembrane region" description="Helical" evidence="1">
    <location>
        <begin position="49"/>
        <end position="72"/>
    </location>
</feature>
<accession>A0A6A4HFI7</accession>
<evidence type="ECO:0000313" key="4">
    <source>
        <dbReference type="Proteomes" id="UP000799118"/>
    </source>
</evidence>
<evidence type="ECO:0000259" key="2">
    <source>
        <dbReference type="Pfam" id="PF20152"/>
    </source>
</evidence>
<dbReference type="Pfam" id="PF20152">
    <property type="entry name" value="DUF6534"/>
    <property type="match status" value="1"/>
</dbReference>
<name>A0A6A4HFI7_9AGAR</name>
<dbReference type="OrthoDB" id="2907833at2759"/>
<dbReference type="EMBL" id="ML769499">
    <property type="protein sequence ID" value="KAE9397282.1"/>
    <property type="molecule type" value="Genomic_DNA"/>
</dbReference>
<feature type="transmembrane region" description="Helical" evidence="1">
    <location>
        <begin position="167"/>
        <end position="187"/>
    </location>
</feature>
<protein>
    <recommendedName>
        <fullName evidence="2">DUF6534 domain-containing protein</fullName>
    </recommendedName>
</protein>
<dbReference type="InterPro" id="IPR045339">
    <property type="entry name" value="DUF6534"/>
</dbReference>
<feature type="transmembrane region" description="Helical" evidence="1">
    <location>
        <begin position="208"/>
        <end position="230"/>
    </location>
</feature>
<keyword evidence="1" id="KW-1133">Transmembrane helix</keyword>
<dbReference type="AlphaFoldDB" id="A0A6A4HFI7"/>
<feature type="transmembrane region" description="Helical" evidence="1">
    <location>
        <begin position="24"/>
        <end position="42"/>
    </location>
</feature>
<feature type="domain" description="DUF6534" evidence="2">
    <location>
        <begin position="172"/>
        <end position="263"/>
    </location>
</feature>
<feature type="transmembrane region" description="Helical" evidence="1">
    <location>
        <begin position="92"/>
        <end position="113"/>
    </location>
</feature>
<reference evidence="3" key="1">
    <citation type="journal article" date="2019" name="Environ. Microbiol.">
        <title>Fungal ecological strategies reflected in gene transcription - a case study of two litter decomposers.</title>
        <authorList>
            <person name="Barbi F."/>
            <person name="Kohler A."/>
            <person name="Barry K."/>
            <person name="Baskaran P."/>
            <person name="Daum C."/>
            <person name="Fauchery L."/>
            <person name="Ihrmark K."/>
            <person name="Kuo A."/>
            <person name="LaButti K."/>
            <person name="Lipzen A."/>
            <person name="Morin E."/>
            <person name="Grigoriev I.V."/>
            <person name="Henrissat B."/>
            <person name="Lindahl B."/>
            <person name="Martin F."/>
        </authorList>
    </citation>
    <scope>NUCLEOTIDE SEQUENCE</scope>
    <source>
        <strain evidence="3">JB14</strain>
    </source>
</reference>
<dbReference type="PANTHER" id="PTHR40465">
    <property type="entry name" value="CHROMOSOME 1, WHOLE GENOME SHOTGUN SEQUENCE"/>
    <property type="match status" value="1"/>
</dbReference>
<keyword evidence="1" id="KW-0472">Membrane</keyword>